<dbReference type="PANTHER" id="PTHR31672">
    <property type="entry name" value="BNACNNG10540D PROTEIN"/>
    <property type="match status" value="1"/>
</dbReference>
<dbReference type="InterPro" id="IPR001810">
    <property type="entry name" value="F-box_dom"/>
</dbReference>
<dbReference type="PROSITE" id="PS50181">
    <property type="entry name" value="FBOX"/>
    <property type="match status" value="1"/>
</dbReference>
<dbReference type="InterPro" id="IPR017451">
    <property type="entry name" value="F-box-assoc_interact_dom"/>
</dbReference>
<dbReference type="OrthoDB" id="1022206at2759"/>
<dbReference type="NCBIfam" id="TIGR01640">
    <property type="entry name" value="F_box_assoc_1"/>
    <property type="match status" value="1"/>
</dbReference>
<dbReference type="InterPro" id="IPR050796">
    <property type="entry name" value="SCF_F-box_component"/>
</dbReference>
<dbReference type="SMART" id="SM00256">
    <property type="entry name" value="FBOX"/>
    <property type="match status" value="1"/>
</dbReference>
<evidence type="ECO:0000259" key="1">
    <source>
        <dbReference type="PROSITE" id="PS50181"/>
    </source>
</evidence>
<evidence type="ECO:0000313" key="2">
    <source>
        <dbReference type="EMBL" id="CAA7015391.1"/>
    </source>
</evidence>
<dbReference type="Pfam" id="PF07734">
    <property type="entry name" value="FBA_1"/>
    <property type="match status" value="2"/>
</dbReference>
<comment type="caution">
    <text evidence="2">The sequence shown here is derived from an EMBL/GenBank/DDBJ whole genome shotgun (WGS) entry which is preliminary data.</text>
</comment>
<reference evidence="2" key="1">
    <citation type="submission" date="2020-01" db="EMBL/GenBank/DDBJ databases">
        <authorList>
            <person name="Mishra B."/>
        </authorList>
    </citation>
    <scope>NUCLEOTIDE SEQUENCE [LARGE SCALE GENOMIC DNA]</scope>
</reference>
<dbReference type="InterPro" id="IPR036047">
    <property type="entry name" value="F-box-like_dom_sf"/>
</dbReference>
<dbReference type="AlphaFoldDB" id="A0A6D2HI68"/>
<dbReference type="Proteomes" id="UP000467841">
    <property type="component" value="Unassembled WGS sequence"/>
</dbReference>
<protein>
    <recommendedName>
        <fullName evidence="1">F-box domain-containing protein</fullName>
    </recommendedName>
</protein>
<sequence>MMMSDLPSELVEEILSRVPAADLKRLRSTCKRWNSLFKEPRFTEKHFHKAPKQPRVLILKDYKIFPMSIDFDAAPPSVEFKSPLGLPDSHSNAEKVYIGEFIQCDGLLLCITFDKIAVSNPWLGEARWIQSKYGYKDGSQFGIGYENKKSFRSYKILRFGSCWDKNQKHLLEFEIYDSWRVLDDVSLDSNTQLWEVGVVSLKGNSYGLESTSGNHAALSAVRDEKLSVLHWDNDIYQMTVWVTDRIETEAATLSWSKAFKVDFDWRISYPYFKSFLYDEEKKTALCCESCDMGYVTNMTKLYIIREHDEYNSETPYVGYTDKPYWPYVLDYVPSLVHIPAKVETQEENETRN</sequence>
<keyword evidence="3" id="KW-1185">Reference proteome</keyword>
<feature type="domain" description="F-box" evidence="1">
    <location>
        <begin position="1"/>
        <end position="50"/>
    </location>
</feature>
<dbReference type="Gene3D" id="1.20.1280.50">
    <property type="match status" value="1"/>
</dbReference>
<dbReference type="Pfam" id="PF00646">
    <property type="entry name" value="F-box"/>
    <property type="match status" value="1"/>
</dbReference>
<name>A0A6D2HI68_9BRAS</name>
<organism evidence="2 3">
    <name type="scientific">Microthlaspi erraticum</name>
    <dbReference type="NCBI Taxonomy" id="1685480"/>
    <lineage>
        <taxon>Eukaryota</taxon>
        <taxon>Viridiplantae</taxon>
        <taxon>Streptophyta</taxon>
        <taxon>Embryophyta</taxon>
        <taxon>Tracheophyta</taxon>
        <taxon>Spermatophyta</taxon>
        <taxon>Magnoliopsida</taxon>
        <taxon>eudicotyledons</taxon>
        <taxon>Gunneridae</taxon>
        <taxon>Pentapetalae</taxon>
        <taxon>rosids</taxon>
        <taxon>malvids</taxon>
        <taxon>Brassicales</taxon>
        <taxon>Brassicaceae</taxon>
        <taxon>Coluteocarpeae</taxon>
        <taxon>Microthlaspi</taxon>
    </lineage>
</organism>
<dbReference type="SUPFAM" id="SSF81383">
    <property type="entry name" value="F-box domain"/>
    <property type="match status" value="1"/>
</dbReference>
<proteinExistence type="predicted"/>
<dbReference type="CDD" id="cd22157">
    <property type="entry name" value="F-box_AtFBW1-like"/>
    <property type="match status" value="1"/>
</dbReference>
<gene>
    <name evidence="2" type="ORF">MERR_LOCUS2626</name>
</gene>
<accession>A0A6D2HI68</accession>
<dbReference type="InterPro" id="IPR006527">
    <property type="entry name" value="F-box-assoc_dom_typ1"/>
</dbReference>
<evidence type="ECO:0000313" key="3">
    <source>
        <dbReference type="Proteomes" id="UP000467841"/>
    </source>
</evidence>
<dbReference type="PANTHER" id="PTHR31672:SF13">
    <property type="entry name" value="F-BOX PROTEIN CPR30-LIKE"/>
    <property type="match status" value="1"/>
</dbReference>
<dbReference type="EMBL" id="CACVBM020000166">
    <property type="protein sequence ID" value="CAA7015391.1"/>
    <property type="molecule type" value="Genomic_DNA"/>
</dbReference>